<dbReference type="CDD" id="cd06261">
    <property type="entry name" value="TM_PBP2"/>
    <property type="match status" value="1"/>
</dbReference>
<evidence type="ECO:0000256" key="8">
    <source>
        <dbReference type="RuleBase" id="RU363032"/>
    </source>
</evidence>
<dbReference type="PROSITE" id="PS50928">
    <property type="entry name" value="ABC_TM1"/>
    <property type="match status" value="1"/>
</dbReference>
<dbReference type="GO" id="GO:0043190">
    <property type="term" value="C:ATP-binding cassette (ABC) transporter complex"/>
    <property type="evidence" value="ECO:0007669"/>
    <property type="project" value="InterPro"/>
</dbReference>
<dbReference type="AlphaFoldDB" id="A0A841L1W7"/>
<evidence type="ECO:0000256" key="4">
    <source>
        <dbReference type="ARBA" id="ARBA00022692"/>
    </source>
</evidence>
<dbReference type="EMBL" id="JACHEN010000043">
    <property type="protein sequence ID" value="MBB6218618.1"/>
    <property type="molecule type" value="Genomic_DNA"/>
</dbReference>
<dbReference type="Pfam" id="PF00528">
    <property type="entry name" value="BPD_transp_1"/>
    <property type="match status" value="1"/>
</dbReference>
<keyword evidence="3" id="KW-1003">Cell membrane</keyword>
<feature type="transmembrane region" description="Helical" evidence="8">
    <location>
        <begin position="80"/>
        <end position="99"/>
    </location>
</feature>
<evidence type="ECO:0000259" key="9">
    <source>
        <dbReference type="PROSITE" id="PS50928"/>
    </source>
</evidence>
<keyword evidence="4 8" id="KW-0812">Transmembrane</keyword>
<protein>
    <submittedName>
        <fullName evidence="10">Polar amino acid transport system permease protein</fullName>
    </submittedName>
</protein>
<dbReference type="SUPFAM" id="SSF161098">
    <property type="entry name" value="MetI-like"/>
    <property type="match status" value="1"/>
</dbReference>
<dbReference type="Gene3D" id="1.10.3720.10">
    <property type="entry name" value="MetI-like"/>
    <property type="match status" value="1"/>
</dbReference>
<proteinExistence type="inferred from homology"/>
<organism evidence="10 11">
    <name type="scientific">Anaerosolibacter carboniphilus</name>
    <dbReference type="NCBI Taxonomy" id="1417629"/>
    <lineage>
        <taxon>Bacteria</taxon>
        <taxon>Bacillati</taxon>
        <taxon>Bacillota</taxon>
        <taxon>Clostridia</taxon>
        <taxon>Peptostreptococcales</taxon>
        <taxon>Thermotaleaceae</taxon>
        <taxon>Anaerosolibacter</taxon>
    </lineage>
</organism>
<comment type="similarity">
    <text evidence="8">Belongs to the binding-protein-dependent transport system permease family.</text>
</comment>
<keyword evidence="2 8" id="KW-0813">Transport</keyword>
<evidence type="ECO:0000256" key="1">
    <source>
        <dbReference type="ARBA" id="ARBA00004651"/>
    </source>
</evidence>
<keyword evidence="11" id="KW-1185">Reference proteome</keyword>
<keyword evidence="7 8" id="KW-0472">Membrane</keyword>
<dbReference type="InterPro" id="IPR035906">
    <property type="entry name" value="MetI-like_sf"/>
</dbReference>
<dbReference type="FunFam" id="1.10.3720.10:FF:000006">
    <property type="entry name" value="Glutamate/aspartate ABC transporter, permease protein GltK"/>
    <property type="match status" value="1"/>
</dbReference>
<feature type="domain" description="ABC transmembrane type-1" evidence="9">
    <location>
        <begin position="15"/>
        <end position="202"/>
    </location>
</feature>
<dbReference type="GO" id="GO:0006865">
    <property type="term" value="P:amino acid transport"/>
    <property type="evidence" value="ECO:0007669"/>
    <property type="project" value="UniProtKB-KW"/>
</dbReference>
<feature type="transmembrane region" description="Helical" evidence="8">
    <location>
        <begin position="181"/>
        <end position="202"/>
    </location>
</feature>
<dbReference type="PANTHER" id="PTHR30614:SF0">
    <property type="entry name" value="L-CYSTINE TRANSPORT SYSTEM PERMEASE PROTEIN TCYL"/>
    <property type="match status" value="1"/>
</dbReference>
<feature type="transmembrane region" description="Helical" evidence="8">
    <location>
        <begin position="21"/>
        <end position="41"/>
    </location>
</feature>
<keyword evidence="5" id="KW-0029">Amino-acid transport</keyword>
<sequence length="213" mass="23561">MAYVYKLLPAMATGLITTLEVFSLTLILSIPLGVILALGRLSPIKLLSRTVELYIWVMRGTPLLLQLVFVFFGLPLVGIVFDRFTAVMIAFVLNYGAYFGEIFRGGIESVDKGQYDGAEVLGFTPFQTFTQIVLPQVLKRTLPPVANEVITLIKDTSLVYVVGIGELLRAGKIASNRDASLVPLVVVAVFYLLLTALLTKLFKRLEEGYAYYE</sequence>
<evidence type="ECO:0000256" key="7">
    <source>
        <dbReference type="ARBA" id="ARBA00023136"/>
    </source>
</evidence>
<evidence type="ECO:0000256" key="6">
    <source>
        <dbReference type="ARBA" id="ARBA00022989"/>
    </source>
</evidence>
<accession>A0A841L1W7</accession>
<evidence type="ECO:0000313" key="11">
    <source>
        <dbReference type="Proteomes" id="UP000579281"/>
    </source>
</evidence>
<evidence type="ECO:0000256" key="2">
    <source>
        <dbReference type="ARBA" id="ARBA00022448"/>
    </source>
</evidence>
<dbReference type="GO" id="GO:0022857">
    <property type="term" value="F:transmembrane transporter activity"/>
    <property type="evidence" value="ECO:0007669"/>
    <property type="project" value="InterPro"/>
</dbReference>
<feature type="transmembrane region" description="Helical" evidence="8">
    <location>
        <begin position="53"/>
        <end position="74"/>
    </location>
</feature>
<dbReference type="NCBIfam" id="TIGR01726">
    <property type="entry name" value="HEQRo_perm_3TM"/>
    <property type="match status" value="1"/>
</dbReference>
<gene>
    <name evidence="10" type="ORF">HNQ80_004792</name>
</gene>
<dbReference type="PANTHER" id="PTHR30614">
    <property type="entry name" value="MEMBRANE COMPONENT OF AMINO ACID ABC TRANSPORTER"/>
    <property type="match status" value="1"/>
</dbReference>
<comment type="caution">
    <text evidence="10">The sequence shown here is derived from an EMBL/GenBank/DDBJ whole genome shotgun (WGS) entry which is preliminary data.</text>
</comment>
<name>A0A841L1W7_9FIRM</name>
<comment type="subcellular location">
    <subcellularLocation>
        <location evidence="1 8">Cell membrane</location>
        <topology evidence="1 8">Multi-pass membrane protein</topology>
    </subcellularLocation>
</comment>
<evidence type="ECO:0000256" key="5">
    <source>
        <dbReference type="ARBA" id="ARBA00022970"/>
    </source>
</evidence>
<dbReference type="InterPro" id="IPR000515">
    <property type="entry name" value="MetI-like"/>
</dbReference>
<reference evidence="10 11" key="1">
    <citation type="submission" date="2020-08" db="EMBL/GenBank/DDBJ databases">
        <title>Genomic Encyclopedia of Type Strains, Phase IV (KMG-IV): sequencing the most valuable type-strain genomes for metagenomic binning, comparative biology and taxonomic classification.</title>
        <authorList>
            <person name="Goeker M."/>
        </authorList>
    </citation>
    <scope>NUCLEOTIDE SEQUENCE [LARGE SCALE GENOMIC DNA]</scope>
    <source>
        <strain evidence="10 11">DSM 103526</strain>
    </source>
</reference>
<evidence type="ECO:0000313" key="10">
    <source>
        <dbReference type="EMBL" id="MBB6218618.1"/>
    </source>
</evidence>
<evidence type="ECO:0000256" key="3">
    <source>
        <dbReference type="ARBA" id="ARBA00022475"/>
    </source>
</evidence>
<dbReference type="InterPro" id="IPR043429">
    <property type="entry name" value="ArtM/GltK/GlnP/TcyL/YhdX-like"/>
</dbReference>
<keyword evidence="6 8" id="KW-1133">Transmembrane helix</keyword>
<dbReference type="Proteomes" id="UP000579281">
    <property type="component" value="Unassembled WGS sequence"/>
</dbReference>
<dbReference type="InterPro" id="IPR010065">
    <property type="entry name" value="AA_ABC_transptr_permease_3TM"/>
</dbReference>